<dbReference type="InterPro" id="IPR010982">
    <property type="entry name" value="Lambda_DNA-bd_dom_sf"/>
</dbReference>
<sequence>MQHMSKQQRSREAVGGDKTRPTLKTISELTGLSQSTVSLSLRGGANLKQETRDRVAEAAAQLGYVPDRAGVRLRTGKTNVVVLVLDESDNSIDFERHLIQGIGQAIRGTRYHLSVAPEFHRDGSVETIRYILDNKTADGVVITHTSAHDPRVALLMERQFPFVTHGRTQFFTPHPYYDFDSRRFTKLAVERLAEKGCRKVALLVANDGTTNHHNIVSAFEDQARKLGLEAEIHGRGPDPSADETRRLGYEMALSGELADGFICDSERRTMALLSGLRQGGAELGRDVQMVAKQTSDILPTLFPQIDTIEEDVSRGGIEIANLLISAIGGEDATKLQVLGEPVVHWRSG</sequence>
<dbReference type="InterPro" id="IPR028082">
    <property type="entry name" value="Peripla_BP_I"/>
</dbReference>
<keyword evidence="3" id="KW-0804">Transcription</keyword>
<dbReference type="Pfam" id="PF13377">
    <property type="entry name" value="Peripla_BP_3"/>
    <property type="match status" value="1"/>
</dbReference>
<dbReference type="InterPro" id="IPR000843">
    <property type="entry name" value="HTH_LacI"/>
</dbReference>
<dbReference type="GO" id="GO:0000976">
    <property type="term" value="F:transcription cis-regulatory region binding"/>
    <property type="evidence" value="ECO:0007669"/>
    <property type="project" value="TreeGrafter"/>
</dbReference>
<dbReference type="PANTHER" id="PTHR30146:SF109">
    <property type="entry name" value="HTH-TYPE TRANSCRIPTIONAL REGULATOR GALS"/>
    <property type="match status" value="1"/>
</dbReference>
<protein>
    <submittedName>
        <fullName evidence="6">LacI family transcriptional regulator</fullName>
    </submittedName>
</protein>
<evidence type="ECO:0000313" key="7">
    <source>
        <dbReference type="Proteomes" id="UP000646579"/>
    </source>
</evidence>
<evidence type="ECO:0000259" key="5">
    <source>
        <dbReference type="PROSITE" id="PS50932"/>
    </source>
</evidence>
<dbReference type="SUPFAM" id="SSF53822">
    <property type="entry name" value="Periplasmic binding protein-like I"/>
    <property type="match status" value="1"/>
</dbReference>
<dbReference type="AlphaFoldDB" id="A0A918VYN1"/>
<dbReference type="Proteomes" id="UP000646579">
    <property type="component" value="Unassembled WGS sequence"/>
</dbReference>
<keyword evidence="2" id="KW-0238">DNA-binding</keyword>
<dbReference type="Gene3D" id="1.10.260.40">
    <property type="entry name" value="lambda repressor-like DNA-binding domains"/>
    <property type="match status" value="1"/>
</dbReference>
<reference evidence="6" key="1">
    <citation type="journal article" date="2014" name="Int. J. Syst. Evol. Microbiol.">
        <title>Complete genome sequence of Corynebacterium casei LMG S-19264T (=DSM 44701T), isolated from a smear-ripened cheese.</title>
        <authorList>
            <consortium name="US DOE Joint Genome Institute (JGI-PGF)"/>
            <person name="Walter F."/>
            <person name="Albersmeier A."/>
            <person name="Kalinowski J."/>
            <person name="Ruckert C."/>
        </authorList>
    </citation>
    <scope>NUCLEOTIDE SEQUENCE</scope>
    <source>
        <strain evidence="6">KCTC 32437</strain>
    </source>
</reference>
<evidence type="ECO:0000313" key="6">
    <source>
        <dbReference type="EMBL" id="GHA36191.1"/>
    </source>
</evidence>
<feature type="region of interest" description="Disordered" evidence="4">
    <location>
        <begin position="1"/>
        <end position="24"/>
    </location>
</feature>
<dbReference type="SMART" id="SM00354">
    <property type="entry name" value="HTH_LACI"/>
    <property type="match status" value="1"/>
</dbReference>
<dbReference type="CDD" id="cd01392">
    <property type="entry name" value="HTH_LacI"/>
    <property type="match status" value="1"/>
</dbReference>
<organism evidence="6 7">
    <name type="scientific">Devosia pacifica</name>
    <dbReference type="NCBI Taxonomy" id="1335967"/>
    <lineage>
        <taxon>Bacteria</taxon>
        <taxon>Pseudomonadati</taxon>
        <taxon>Pseudomonadota</taxon>
        <taxon>Alphaproteobacteria</taxon>
        <taxon>Hyphomicrobiales</taxon>
        <taxon>Devosiaceae</taxon>
        <taxon>Devosia</taxon>
    </lineage>
</organism>
<dbReference type="CDD" id="cd20009">
    <property type="entry name" value="PBP1_RafR-like"/>
    <property type="match status" value="1"/>
</dbReference>
<evidence type="ECO:0000256" key="3">
    <source>
        <dbReference type="ARBA" id="ARBA00023163"/>
    </source>
</evidence>
<dbReference type="Pfam" id="PF00356">
    <property type="entry name" value="LacI"/>
    <property type="match status" value="1"/>
</dbReference>
<comment type="caution">
    <text evidence="6">The sequence shown here is derived from an EMBL/GenBank/DDBJ whole genome shotgun (WGS) entry which is preliminary data.</text>
</comment>
<dbReference type="SUPFAM" id="SSF47413">
    <property type="entry name" value="lambda repressor-like DNA-binding domains"/>
    <property type="match status" value="1"/>
</dbReference>
<dbReference type="GO" id="GO:0003700">
    <property type="term" value="F:DNA-binding transcription factor activity"/>
    <property type="evidence" value="ECO:0007669"/>
    <property type="project" value="TreeGrafter"/>
</dbReference>
<dbReference type="InterPro" id="IPR046335">
    <property type="entry name" value="LacI/GalR-like_sensor"/>
</dbReference>
<evidence type="ECO:0000256" key="4">
    <source>
        <dbReference type="SAM" id="MobiDB-lite"/>
    </source>
</evidence>
<reference evidence="6" key="2">
    <citation type="submission" date="2020-09" db="EMBL/GenBank/DDBJ databases">
        <authorList>
            <person name="Sun Q."/>
            <person name="Kim S."/>
        </authorList>
    </citation>
    <scope>NUCLEOTIDE SEQUENCE</scope>
    <source>
        <strain evidence="6">KCTC 32437</strain>
    </source>
</reference>
<gene>
    <name evidence="6" type="ORF">GCM10007989_35350</name>
</gene>
<name>A0A918VYN1_9HYPH</name>
<keyword evidence="1" id="KW-0805">Transcription regulation</keyword>
<proteinExistence type="predicted"/>
<dbReference type="PANTHER" id="PTHR30146">
    <property type="entry name" value="LACI-RELATED TRANSCRIPTIONAL REPRESSOR"/>
    <property type="match status" value="1"/>
</dbReference>
<dbReference type="EMBL" id="BMZE01000004">
    <property type="protein sequence ID" value="GHA36191.1"/>
    <property type="molecule type" value="Genomic_DNA"/>
</dbReference>
<accession>A0A918VYN1</accession>
<evidence type="ECO:0000256" key="1">
    <source>
        <dbReference type="ARBA" id="ARBA00023015"/>
    </source>
</evidence>
<dbReference type="PROSITE" id="PS50932">
    <property type="entry name" value="HTH_LACI_2"/>
    <property type="match status" value="1"/>
</dbReference>
<feature type="compositionally biased region" description="Basic and acidic residues" evidence="4">
    <location>
        <begin position="9"/>
        <end position="20"/>
    </location>
</feature>
<keyword evidence="7" id="KW-1185">Reference proteome</keyword>
<feature type="domain" description="HTH lacI-type" evidence="5">
    <location>
        <begin position="21"/>
        <end position="75"/>
    </location>
</feature>
<dbReference type="Gene3D" id="3.40.50.2300">
    <property type="match status" value="2"/>
</dbReference>
<evidence type="ECO:0000256" key="2">
    <source>
        <dbReference type="ARBA" id="ARBA00023125"/>
    </source>
</evidence>